<dbReference type="PROSITE" id="PS50857">
    <property type="entry name" value="COX2_CUA"/>
    <property type="match status" value="1"/>
</dbReference>
<keyword evidence="14 16" id="KW-0472">Membrane</keyword>
<keyword evidence="7 16" id="KW-0479">Metal-binding</keyword>
<evidence type="ECO:0000256" key="9">
    <source>
        <dbReference type="ARBA" id="ARBA00022842"/>
    </source>
</evidence>
<dbReference type="CTD" id="4513"/>
<gene>
    <name evidence="20" type="primary">COX2</name>
    <name evidence="20" type="synonym">COII</name>
</gene>
<dbReference type="Gene3D" id="1.10.287.90">
    <property type="match status" value="1"/>
</dbReference>
<dbReference type="RefSeq" id="YP_009738015.1">
    <property type="nucleotide sequence ID" value="NC_046474.1"/>
</dbReference>
<keyword evidence="8 16" id="KW-0999">Mitochondrion inner membrane</keyword>
<evidence type="ECO:0000256" key="13">
    <source>
        <dbReference type="ARBA" id="ARBA00023008"/>
    </source>
</evidence>
<dbReference type="SUPFAM" id="SSF81464">
    <property type="entry name" value="Cytochrome c oxidase subunit II-like, transmembrane region"/>
    <property type="match status" value="1"/>
</dbReference>
<keyword evidence="10" id="KW-1278">Translocase</keyword>
<evidence type="ECO:0000256" key="15">
    <source>
        <dbReference type="ARBA" id="ARBA00049512"/>
    </source>
</evidence>
<dbReference type="GO" id="GO:0016491">
    <property type="term" value="F:oxidoreductase activity"/>
    <property type="evidence" value="ECO:0007669"/>
    <property type="project" value="InterPro"/>
</dbReference>
<comment type="similarity">
    <text evidence="2 16">Belongs to the cytochrome c oxidase subunit 2 family.</text>
</comment>
<dbReference type="PROSITE" id="PS00078">
    <property type="entry name" value="COX2"/>
    <property type="match status" value="1"/>
</dbReference>
<evidence type="ECO:0000256" key="14">
    <source>
        <dbReference type="ARBA" id="ARBA00023136"/>
    </source>
</evidence>
<dbReference type="PRINTS" id="PR01166">
    <property type="entry name" value="CYCOXIDASEII"/>
</dbReference>
<keyword evidence="11 16" id="KW-0249">Electron transport</keyword>
<dbReference type="InterPro" id="IPR011759">
    <property type="entry name" value="Cyt_c_oxidase_su2_TM_dom"/>
</dbReference>
<dbReference type="CDD" id="cd13912">
    <property type="entry name" value="CcO_II_C"/>
    <property type="match status" value="1"/>
</dbReference>
<evidence type="ECO:0000313" key="20">
    <source>
        <dbReference type="EMBL" id="QIB71091.1"/>
    </source>
</evidence>
<comment type="cofactor">
    <cofactor evidence="16">
        <name>Cu cation</name>
        <dbReference type="ChEBI" id="CHEBI:23378"/>
    </cofactor>
    <text evidence="16">Binds a copper A center.</text>
</comment>
<keyword evidence="9" id="KW-0460">Magnesium</keyword>
<evidence type="ECO:0000256" key="10">
    <source>
        <dbReference type="ARBA" id="ARBA00022967"/>
    </source>
</evidence>
<dbReference type="PANTHER" id="PTHR22888">
    <property type="entry name" value="CYTOCHROME C OXIDASE, SUBUNIT II"/>
    <property type="match status" value="1"/>
</dbReference>
<feature type="domain" description="Cytochrome oxidase subunit II copper A binding" evidence="18">
    <location>
        <begin position="110"/>
        <end position="245"/>
    </location>
</feature>
<keyword evidence="16 20" id="KW-0496">Mitochondrion</keyword>
<geneLocation type="mitochondrion" evidence="20"/>
<dbReference type="InterPro" id="IPR001505">
    <property type="entry name" value="Copper_CuA"/>
</dbReference>
<dbReference type="InterPro" id="IPR008972">
    <property type="entry name" value="Cupredoxin"/>
</dbReference>
<evidence type="ECO:0000256" key="4">
    <source>
        <dbReference type="ARBA" id="ARBA00022448"/>
    </source>
</evidence>
<evidence type="ECO:0000256" key="11">
    <source>
        <dbReference type="ARBA" id="ARBA00022982"/>
    </source>
</evidence>
<sequence>MSLLNNLLFKVIPFGDRDLPEPWQLGFQDAAHPVMEEIIFFHDQIMFILTIIITAVLWLIVKALSGKSYHRYLVDGTLLEVIWTIIPAIILVFLAFPSLKLLYLMDEIMDPALTIKAIGHQWYWSYEYSDYQAETLEFDSYMIPTSDLNTGDFRLLEVDNRLVVPINTHIRVLVTGADVLHSFAVPSLAIKMDAVPGRLNQTSFFVKRPGTFYGQCSEICGANHSFMPIVVEAVSLNKYINWVLSLQSS</sequence>
<dbReference type="GO" id="GO:0042773">
    <property type="term" value="P:ATP synthesis coupled electron transport"/>
    <property type="evidence" value="ECO:0007669"/>
    <property type="project" value="TreeGrafter"/>
</dbReference>
<dbReference type="Pfam" id="PF00116">
    <property type="entry name" value="COX2"/>
    <property type="match status" value="1"/>
</dbReference>
<feature type="transmembrane region" description="Helical" evidence="17">
    <location>
        <begin position="45"/>
        <end position="61"/>
    </location>
</feature>
<evidence type="ECO:0000259" key="19">
    <source>
        <dbReference type="PROSITE" id="PS50999"/>
    </source>
</evidence>
<evidence type="ECO:0000256" key="2">
    <source>
        <dbReference type="ARBA" id="ARBA00007866"/>
    </source>
</evidence>
<evidence type="ECO:0000256" key="7">
    <source>
        <dbReference type="ARBA" id="ARBA00022723"/>
    </source>
</evidence>
<evidence type="ECO:0000259" key="18">
    <source>
        <dbReference type="PROSITE" id="PS50857"/>
    </source>
</evidence>
<keyword evidence="6 16" id="KW-0812">Transmembrane</keyword>
<dbReference type="GO" id="GO:0005507">
    <property type="term" value="F:copper ion binding"/>
    <property type="evidence" value="ECO:0007669"/>
    <property type="project" value="InterPro"/>
</dbReference>
<dbReference type="PANTHER" id="PTHR22888:SF9">
    <property type="entry name" value="CYTOCHROME C OXIDASE SUBUNIT 2"/>
    <property type="match status" value="1"/>
</dbReference>
<keyword evidence="5 16" id="KW-0679">Respiratory chain</keyword>
<dbReference type="GeneID" id="44802076"/>
<dbReference type="NCBIfam" id="TIGR02866">
    <property type="entry name" value="CoxB"/>
    <property type="match status" value="1"/>
</dbReference>
<dbReference type="FunFam" id="2.60.40.420:FF:000001">
    <property type="entry name" value="Cytochrome c oxidase subunit 2"/>
    <property type="match status" value="1"/>
</dbReference>
<dbReference type="InterPro" id="IPR014222">
    <property type="entry name" value="Cyt_c_oxidase_su2"/>
</dbReference>
<dbReference type="InterPro" id="IPR002429">
    <property type="entry name" value="CcO_II-like_C"/>
</dbReference>
<evidence type="ECO:0000256" key="5">
    <source>
        <dbReference type="ARBA" id="ARBA00022660"/>
    </source>
</evidence>
<keyword evidence="4 16" id="KW-0813">Transport</keyword>
<dbReference type="PROSITE" id="PS50999">
    <property type="entry name" value="COX2_TM"/>
    <property type="match status" value="1"/>
</dbReference>
<dbReference type="EMBL" id="MN873588">
    <property type="protein sequence ID" value="QIB71091.1"/>
    <property type="molecule type" value="Genomic_DNA"/>
</dbReference>
<evidence type="ECO:0000256" key="16">
    <source>
        <dbReference type="RuleBase" id="RU000457"/>
    </source>
</evidence>
<evidence type="ECO:0000256" key="6">
    <source>
        <dbReference type="ARBA" id="ARBA00022692"/>
    </source>
</evidence>
<comment type="catalytic activity">
    <reaction evidence="15">
        <text>4 Fe(II)-[cytochrome c] + O2 + 8 H(+)(in) = 4 Fe(III)-[cytochrome c] + 2 H2O + 4 H(+)(out)</text>
        <dbReference type="Rhea" id="RHEA:11436"/>
        <dbReference type="Rhea" id="RHEA-COMP:10350"/>
        <dbReference type="Rhea" id="RHEA-COMP:14399"/>
        <dbReference type="ChEBI" id="CHEBI:15377"/>
        <dbReference type="ChEBI" id="CHEBI:15378"/>
        <dbReference type="ChEBI" id="CHEBI:15379"/>
        <dbReference type="ChEBI" id="CHEBI:29033"/>
        <dbReference type="ChEBI" id="CHEBI:29034"/>
        <dbReference type="EC" id="7.1.1.9"/>
    </reaction>
    <physiologicalReaction direction="left-to-right" evidence="15">
        <dbReference type="Rhea" id="RHEA:11437"/>
    </physiologicalReaction>
</comment>
<feature type="domain" description="Cytochrome oxidase subunit II transmembrane region profile" evidence="19">
    <location>
        <begin position="19"/>
        <end position="109"/>
    </location>
</feature>
<evidence type="ECO:0000256" key="12">
    <source>
        <dbReference type="ARBA" id="ARBA00022989"/>
    </source>
</evidence>
<dbReference type="GO" id="GO:0004129">
    <property type="term" value="F:cytochrome-c oxidase activity"/>
    <property type="evidence" value="ECO:0007669"/>
    <property type="project" value="UniProtKB-EC"/>
</dbReference>
<dbReference type="AlphaFoldDB" id="A0A6C0U7M5"/>
<evidence type="ECO:0000256" key="1">
    <source>
        <dbReference type="ARBA" id="ARBA00004448"/>
    </source>
</evidence>
<evidence type="ECO:0000256" key="8">
    <source>
        <dbReference type="ARBA" id="ARBA00022792"/>
    </source>
</evidence>
<dbReference type="GO" id="GO:0005743">
    <property type="term" value="C:mitochondrial inner membrane"/>
    <property type="evidence" value="ECO:0007669"/>
    <property type="project" value="UniProtKB-SubCell"/>
</dbReference>
<protein>
    <recommendedName>
        <fullName evidence="3 16">Cytochrome c oxidase subunit 2</fullName>
    </recommendedName>
</protein>
<dbReference type="Pfam" id="PF02790">
    <property type="entry name" value="COX2_TM"/>
    <property type="match status" value="1"/>
</dbReference>
<dbReference type="Gene3D" id="2.60.40.420">
    <property type="entry name" value="Cupredoxins - blue copper proteins"/>
    <property type="match status" value="1"/>
</dbReference>
<dbReference type="SUPFAM" id="SSF49503">
    <property type="entry name" value="Cupredoxins"/>
    <property type="match status" value="1"/>
</dbReference>
<comment type="subcellular location">
    <subcellularLocation>
        <location evidence="1 16">Mitochondrion inner membrane</location>
        <topology evidence="1 16">Multi-pass membrane protein</topology>
    </subcellularLocation>
</comment>
<proteinExistence type="inferred from homology"/>
<evidence type="ECO:0000256" key="3">
    <source>
        <dbReference type="ARBA" id="ARBA00015946"/>
    </source>
</evidence>
<keyword evidence="12 17" id="KW-1133">Transmembrane helix</keyword>
<dbReference type="InterPro" id="IPR034210">
    <property type="entry name" value="CcO_II_C"/>
</dbReference>
<accession>A0A6C0U7M5</accession>
<comment type="function">
    <text evidence="16">Component of the cytochrome c oxidase, the last enzyme in the mitochondrial electron transport chain which drives oxidative phosphorylation. The respiratory chain contains 3 multisubunit complexes succinate dehydrogenase (complex II, CII), ubiquinol-cytochrome c oxidoreductase (cytochrome b-c1 complex, complex III, CIII) and cytochrome c oxidase (complex IV, CIV), that cooperate to transfer electrons derived from NADH and succinate to molecular oxygen, creating an electrochemical gradient over the inner membrane that drives transmembrane transport and the ATP synthase. Cytochrome c oxidase is the component of the respiratory chain that catalyzes the reduction of oxygen to water. Electrons originating from reduced cytochrome c in the intermembrane space (IMS) are transferred via the dinuclear copper A center (CU(A)) of subunit 2 and heme A of subunit 1 to the active site in subunit 1, a binuclear center (BNC) formed by heme A3 and copper B (CU(B)). The BNC reduces molecular oxygen to 2 water molecules using 4 electrons from cytochrome c in the IMS and 4 protons from the mitochondrial matrix.</text>
</comment>
<organism evidence="20">
    <name type="scientific">Epizoanthus illoricatus</name>
    <dbReference type="NCBI Taxonomy" id="328561"/>
    <lineage>
        <taxon>Eukaryota</taxon>
        <taxon>Metazoa</taxon>
        <taxon>Cnidaria</taxon>
        <taxon>Anthozoa</taxon>
        <taxon>Hexacorallia</taxon>
        <taxon>Zoantharia</taxon>
        <taxon>Epizoanthidae</taxon>
        <taxon>Epizoanthus</taxon>
    </lineage>
</organism>
<dbReference type="InterPro" id="IPR036257">
    <property type="entry name" value="Cyt_c_oxidase_su2_TM_sf"/>
</dbReference>
<dbReference type="InterPro" id="IPR045187">
    <property type="entry name" value="CcO_II"/>
</dbReference>
<reference evidence="20" key="1">
    <citation type="submission" date="2019-12" db="EMBL/GenBank/DDBJ databases">
        <title>Evolutionary implications of analyses of complete mitochondrial genomes across order Zoantharia (Cnidaria: Hexacorallia).</title>
        <authorList>
            <person name="Poliseno A."/>
            <person name="Santos M.E.A."/>
            <person name="Kise H."/>
            <person name="Macdonald B."/>
            <person name="Quattrini A.M."/>
            <person name="McFadden C.S."/>
            <person name="Reimer J.D."/>
        </authorList>
    </citation>
    <scope>NUCLEOTIDE SEQUENCE</scope>
</reference>
<evidence type="ECO:0000256" key="17">
    <source>
        <dbReference type="SAM" id="Phobius"/>
    </source>
</evidence>
<feature type="transmembrane region" description="Helical" evidence="17">
    <location>
        <begin position="81"/>
        <end position="103"/>
    </location>
</feature>
<name>A0A6C0U7M5_9CNID</name>
<keyword evidence="13 16" id="KW-0186">Copper</keyword>